<reference evidence="9" key="1">
    <citation type="journal article" date="2014" name="Front. Microbiol.">
        <title>High frequency of phylogenetically diverse reductive dehalogenase-homologous genes in deep subseafloor sedimentary metagenomes.</title>
        <authorList>
            <person name="Kawai M."/>
            <person name="Futagami T."/>
            <person name="Toyoda A."/>
            <person name="Takaki Y."/>
            <person name="Nishi S."/>
            <person name="Hori S."/>
            <person name="Arai W."/>
            <person name="Tsubouchi T."/>
            <person name="Morono Y."/>
            <person name="Uchiyama I."/>
            <person name="Ito T."/>
            <person name="Fujiyama A."/>
            <person name="Inagaki F."/>
            <person name="Takami H."/>
        </authorList>
    </citation>
    <scope>NUCLEOTIDE SEQUENCE</scope>
    <source>
        <strain evidence="9">Expedition CK06-06</strain>
    </source>
</reference>
<keyword evidence="2" id="KW-0813">Transport</keyword>
<dbReference type="Gene3D" id="1.10.3720.10">
    <property type="entry name" value="MetI-like"/>
    <property type="match status" value="1"/>
</dbReference>
<evidence type="ECO:0000256" key="6">
    <source>
        <dbReference type="ARBA" id="ARBA00023136"/>
    </source>
</evidence>
<name>X1MUG0_9ZZZZ</name>
<accession>X1MUG0</accession>
<keyword evidence="4 7" id="KW-0812">Transmembrane</keyword>
<evidence type="ECO:0000256" key="5">
    <source>
        <dbReference type="ARBA" id="ARBA00022989"/>
    </source>
</evidence>
<dbReference type="PANTHER" id="PTHR43227">
    <property type="entry name" value="BLL4140 PROTEIN"/>
    <property type="match status" value="1"/>
</dbReference>
<feature type="transmembrane region" description="Helical" evidence="7">
    <location>
        <begin position="201"/>
        <end position="225"/>
    </location>
</feature>
<gene>
    <name evidence="9" type="ORF">S06H3_29508</name>
</gene>
<dbReference type="InterPro" id="IPR035906">
    <property type="entry name" value="MetI-like_sf"/>
</dbReference>
<dbReference type="InterPro" id="IPR050809">
    <property type="entry name" value="UgpAE/MalFG_permease"/>
</dbReference>
<proteinExistence type="predicted"/>
<keyword evidence="5 7" id="KW-1133">Transmembrane helix</keyword>
<dbReference type="AlphaFoldDB" id="X1MUG0"/>
<dbReference type="InterPro" id="IPR000515">
    <property type="entry name" value="MetI-like"/>
</dbReference>
<evidence type="ECO:0000256" key="4">
    <source>
        <dbReference type="ARBA" id="ARBA00022692"/>
    </source>
</evidence>
<dbReference type="SUPFAM" id="SSF161098">
    <property type="entry name" value="MetI-like"/>
    <property type="match status" value="1"/>
</dbReference>
<evidence type="ECO:0000256" key="3">
    <source>
        <dbReference type="ARBA" id="ARBA00022475"/>
    </source>
</evidence>
<feature type="non-terminal residue" evidence="9">
    <location>
        <position position="267"/>
    </location>
</feature>
<keyword evidence="3" id="KW-1003">Cell membrane</keyword>
<comment type="caution">
    <text evidence="9">The sequence shown here is derived from an EMBL/GenBank/DDBJ whole genome shotgun (WGS) entry which is preliminary data.</text>
</comment>
<feature type="transmembrane region" description="Helical" evidence="7">
    <location>
        <begin position="12"/>
        <end position="33"/>
    </location>
</feature>
<dbReference type="GO" id="GO:0055085">
    <property type="term" value="P:transmembrane transport"/>
    <property type="evidence" value="ECO:0007669"/>
    <property type="project" value="InterPro"/>
</dbReference>
<organism evidence="9">
    <name type="scientific">marine sediment metagenome</name>
    <dbReference type="NCBI Taxonomy" id="412755"/>
    <lineage>
        <taxon>unclassified sequences</taxon>
        <taxon>metagenomes</taxon>
        <taxon>ecological metagenomes</taxon>
    </lineage>
</organism>
<evidence type="ECO:0000256" key="1">
    <source>
        <dbReference type="ARBA" id="ARBA00004651"/>
    </source>
</evidence>
<keyword evidence="6 7" id="KW-0472">Membrane</keyword>
<dbReference type="EMBL" id="BARV01017292">
    <property type="protein sequence ID" value="GAI21661.1"/>
    <property type="molecule type" value="Genomic_DNA"/>
</dbReference>
<protein>
    <recommendedName>
        <fullName evidence="8">ABC transmembrane type-1 domain-containing protein</fullName>
    </recommendedName>
</protein>
<feature type="transmembrane region" description="Helical" evidence="7">
    <location>
        <begin position="154"/>
        <end position="181"/>
    </location>
</feature>
<evidence type="ECO:0000256" key="2">
    <source>
        <dbReference type="ARBA" id="ARBA00022448"/>
    </source>
</evidence>
<feature type="transmembrane region" description="Helical" evidence="7">
    <location>
        <begin position="100"/>
        <end position="117"/>
    </location>
</feature>
<evidence type="ECO:0000259" key="8">
    <source>
        <dbReference type="PROSITE" id="PS50928"/>
    </source>
</evidence>
<evidence type="ECO:0000256" key="7">
    <source>
        <dbReference type="SAM" id="Phobius"/>
    </source>
</evidence>
<comment type="subcellular location">
    <subcellularLocation>
        <location evidence="1">Cell membrane</location>
        <topology evidence="1">Multi-pass membrane protein</topology>
    </subcellularLocation>
</comment>
<dbReference type="Pfam" id="PF00528">
    <property type="entry name" value="BPD_transp_1"/>
    <property type="match status" value="1"/>
</dbReference>
<dbReference type="GO" id="GO:0005886">
    <property type="term" value="C:plasma membrane"/>
    <property type="evidence" value="ECO:0007669"/>
    <property type="project" value="UniProtKB-SubCell"/>
</dbReference>
<evidence type="ECO:0000313" key="9">
    <source>
        <dbReference type="EMBL" id="GAI21661.1"/>
    </source>
</evidence>
<feature type="transmembrane region" description="Helical" evidence="7">
    <location>
        <begin position="73"/>
        <end position="93"/>
    </location>
</feature>
<dbReference type="CDD" id="cd06261">
    <property type="entry name" value="TM_PBP2"/>
    <property type="match status" value="1"/>
</dbReference>
<sequence>MKELKEKLTNLMFIIPLAIVFLLIIIIPFIQVIKLSFFKEALDGSLTFVGLNNYIRLFQRANFFTIFFNTLRFTFGGVILKVGGGFIIALILYKDFQFKNIFMLIVLTPWAIPYSISHITWRWMYDAIYGHINSLLMYLNLIQEPLGWISNPNFSLWGILIANSWTGVPFCAFAILSGLYTIPVELYEAAEIDGVNIYSKFFGITLPLVKPVLLLVSVLAAIWTFNNFGAIWLMTQGGPVDSSATLIVDIYRNAFAYSRPGYASALS</sequence>
<feature type="domain" description="ABC transmembrane type-1" evidence="8">
    <location>
        <begin position="67"/>
        <end position="267"/>
    </location>
</feature>
<dbReference type="PANTHER" id="PTHR43227:SF7">
    <property type="entry name" value="ARABINOOLIGOSACCHARIDES TRANSPORT SYSTEM PERMEASE PROTEIN ARAP"/>
    <property type="match status" value="1"/>
</dbReference>
<dbReference type="PROSITE" id="PS50928">
    <property type="entry name" value="ABC_TM1"/>
    <property type="match status" value="1"/>
</dbReference>